<organism evidence="2">
    <name type="scientific">Calcidiscus leptoporus</name>
    <dbReference type="NCBI Taxonomy" id="127549"/>
    <lineage>
        <taxon>Eukaryota</taxon>
        <taxon>Haptista</taxon>
        <taxon>Haptophyta</taxon>
        <taxon>Prymnesiophyceae</taxon>
        <taxon>Coccolithales</taxon>
        <taxon>Calcidiscaceae</taxon>
        <taxon>Calcidiscus</taxon>
    </lineage>
</organism>
<sequence length="103" mass="11288">MAPPPPPLSRRATARSNAPLVGALLAFTGLMAAVPVLLHRRQMRLQEGVPMWASDKPLNATQVRRGAYLNTSSIDVGPDPDWDHGKGLYKGKLPAIMDESRRY</sequence>
<name>A0A7S0P0K3_9EUKA</name>
<keyword evidence="1" id="KW-1133">Transmembrane helix</keyword>
<keyword evidence="1" id="KW-0472">Membrane</keyword>
<proteinExistence type="predicted"/>
<dbReference type="AlphaFoldDB" id="A0A7S0P0K3"/>
<protein>
    <submittedName>
        <fullName evidence="2">Uncharacterized protein</fullName>
    </submittedName>
</protein>
<accession>A0A7S0P0K3</accession>
<dbReference type="EMBL" id="HBER01041961">
    <property type="protein sequence ID" value="CAD8545840.1"/>
    <property type="molecule type" value="Transcribed_RNA"/>
</dbReference>
<evidence type="ECO:0000256" key="1">
    <source>
        <dbReference type="SAM" id="Phobius"/>
    </source>
</evidence>
<feature type="transmembrane region" description="Helical" evidence="1">
    <location>
        <begin position="20"/>
        <end position="38"/>
    </location>
</feature>
<evidence type="ECO:0000313" key="2">
    <source>
        <dbReference type="EMBL" id="CAD8545840.1"/>
    </source>
</evidence>
<keyword evidence="1" id="KW-0812">Transmembrane</keyword>
<reference evidence="2" key="1">
    <citation type="submission" date="2021-01" db="EMBL/GenBank/DDBJ databases">
        <authorList>
            <person name="Corre E."/>
            <person name="Pelletier E."/>
            <person name="Niang G."/>
            <person name="Scheremetjew M."/>
            <person name="Finn R."/>
            <person name="Kale V."/>
            <person name="Holt S."/>
            <person name="Cochrane G."/>
            <person name="Meng A."/>
            <person name="Brown T."/>
            <person name="Cohen L."/>
        </authorList>
    </citation>
    <scope>NUCLEOTIDE SEQUENCE</scope>
    <source>
        <strain evidence="2">RCC1130</strain>
    </source>
</reference>
<gene>
    <name evidence="2" type="ORF">CLEP1334_LOCUS21129</name>
</gene>